<keyword evidence="1" id="KW-1133">Transmembrane helix</keyword>
<feature type="transmembrane region" description="Helical" evidence="1">
    <location>
        <begin position="75"/>
        <end position="93"/>
    </location>
</feature>
<keyword evidence="3" id="KW-1185">Reference proteome</keyword>
<proteinExistence type="predicted"/>
<dbReference type="KEGG" id="lnu:N7U66_18330"/>
<evidence type="ECO:0000256" key="1">
    <source>
        <dbReference type="SAM" id="Phobius"/>
    </source>
</evidence>
<organism evidence="2 3">
    <name type="scientific">Lacinutrix neustonica</name>
    <dbReference type="NCBI Taxonomy" id="2980107"/>
    <lineage>
        <taxon>Bacteria</taxon>
        <taxon>Pseudomonadati</taxon>
        <taxon>Bacteroidota</taxon>
        <taxon>Flavobacteriia</taxon>
        <taxon>Flavobacteriales</taxon>
        <taxon>Flavobacteriaceae</taxon>
        <taxon>Lacinutrix</taxon>
    </lineage>
</organism>
<feature type="transmembrane region" description="Helical" evidence="1">
    <location>
        <begin position="140"/>
        <end position="161"/>
    </location>
</feature>
<dbReference type="Proteomes" id="UP001164705">
    <property type="component" value="Chromosome"/>
</dbReference>
<evidence type="ECO:0000313" key="2">
    <source>
        <dbReference type="EMBL" id="WAC01817.1"/>
    </source>
</evidence>
<keyword evidence="1" id="KW-0812">Transmembrane</keyword>
<dbReference type="RefSeq" id="WP_267676415.1">
    <property type="nucleotide sequence ID" value="NZ_CP113088.1"/>
</dbReference>
<evidence type="ECO:0000313" key="3">
    <source>
        <dbReference type="Proteomes" id="UP001164705"/>
    </source>
</evidence>
<accession>A0A9E8SDJ4</accession>
<feature type="transmembrane region" description="Helical" evidence="1">
    <location>
        <begin position="26"/>
        <end position="43"/>
    </location>
</feature>
<gene>
    <name evidence="2" type="ORF">N7U66_18330</name>
</gene>
<sequence length="226" mass="26388">MLIILTVILVLINFYIINSFGYFERRWIRLISIGCYVFVFFIFKGYKEKKIGIILLLLSTVDVLGLFYEYGLIDIIGPVVKLTAYLLIISEVIKKVKIKNINKPVTLFFIIVVLLNVLLVFQTVWATFLRMEDYAESVVYLFYGAVNVAACIVALNYNFIYGTRHSIYYLYLVFSLILSDASWFIGYYLNYTNAFYFDVLFYLLASCFLIIYALDTNKNEEVLLEE</sequence>
<feature type="transmembrane region" description="Helical" evidence="1">
    <location>
        <begin position="105"/>
        <end position="128"/>
    </location>
</feature>
<keyword evidence="1" id="KW-0472">Membrane</keyword>
<feature type="transmembrane region" description="Helical" evidence="1">
    <location>
        <begin position="168"/>
        <end position="189"/>
    </location>
</feature>
<name>A0A9E8SDJ4_9FLAO</name>
<evidence type="ECO:0008006" key="4">
    <source>
        <dbReference type="Google" id="ProtNLM"/>
    </source>
</evidence>
<feature type="transmembrane region" description="Helical" evidence="1">
    <location>
        <begin position="50"/>
        <end position="69"/>
    </location>
</feature>
<protein>
    <recommendedName>
        <fullName evidence="4">YhhN-like protein</fullName>
    </recommendedName>
</protein>
<reference evidence="2" key="1">
    <citation type="submission" date="2022-11" db="EMBL/GenBank/DDBJ databases">
        <title>Lacinutrix neustonica HL-RS19T sp. nov., isolated from the surface microlayer sample of brackish Lake Shihwa.</title>
        <authorList>
            <person name="Choi J.Y."/>
            <person name="Hwang C.Y."/>
        </authorList>
    </citation>
    <scope>NUCLEOTIDE SEQUENCE</scope>
    <source>
        <strain evidence="2">HL-RS19</strain>
    </source>
</reference>
<dbReference type="AlphaFoldDB" id="A0A9E8SDJ4"/>
<feature type="transmembrane region" description="Helical" evidence="1">
    <location>
        <begin position="195"/>
        <end position="214"/>
    </location>
</feature>
<dbReference type="EMBL" id="CP113088">
    <property type="protein sequence ID" value="WAC01817.1"/>
    <property type="molecule type" value="Genomic_DNA"/>
</dbReference>